<feature type="compositionally biased region" description="Pro residues" evidence="7">
    <location>
        <begin position="61"/>
        <end position="77"/>
    </location>
</feature>
<keyword evidence="6" id="KW-0044">Antibiotic</keyword>
<evidence type="ECO:0000256" key="4">
    <source>
        <dbReference type="ARBA" id="ARBA00022529"/>
    </source>
</evidence>
<dbReference type="GO" id="GO:0042742">
    <property type="term" value="P:defense response to bacterium"/>
    <property type="evidence" value="ECO:0007669"/>
    <property type="project" value="UniProtKB-KW"/>
</dbReference>
<feature type="region of interest" description="Disordered" evidence="7">
    <location>
        <begin position="49"/>
        <end position="77"/>
    </location>
</feature>
<evidence type="ECO:0000256" key="7">
    <source>
        <dbReference type="SAM" id="MobiDB-lite"/>
    </source>
</evidence>
<keyword evidence="3" id="KW-0964">Secreted</keyword>
<protein>
    <submittedName>
        <fullName evidence="9">Piscidin</fullName>
    </submittedName>
</protein>
<accession>A0A5C1K3G5</accession>
<evidence type="ECO:0000313" key="9">
    <source>
        <dbReference type="EMBL" id="QEM39060.1"/>
    </source>
</evidence>
<evidence type="ECO:0000256" key="1">
    <source>
        <dbReference type="ARBA" id="ARBA00004613"/>
    </source>
</evidence>
<dbReference type="InterPro" id="IPR012515">
    <property type="entry name" value="Antimicrobial12"/>
</dbReference>
<keyword evidence="5" id="KW-0027">Amidation</keyword>
<dbReference type="GO" id="GO:0005576">
    <property type="term" value="C:extracellular region"/>
    <property type="evidence" value="ECO:0007669"/>
    <property type="project" value="UniProtKB-SubCell"/>
</dbReference>
<keyword evidence="8" id="KW-0732">Signal</keyword>
<sequence>MKFAMIFLVLTLVVLLAEPGECFFKRIKAAWKGARQAWKDYKYNRNMQKMNQGYGQQGGNPNPPPEQSVEEPPPYMR</sequence>
<name>A0A5C1K3G5_SEBMA</name>
<reference evidence="9" key="1">
    <citation type="journal article" date="2019" name="Fish Shellfish Immunol.">
        <title>Antimicrobial activity and mechanisms of multiple antimicrobial peptides isolated from rockfish Sebastiscus marmoratus.</title>
        <authorList>
            <person name="Bo J."/>
            <person name="Yang Y."/>
            <person name="Zheng R."/>
            <person name="Fang C."/>
            <person name="Jiang Y."/>
            <person name="Liu J."/>
            <person name="Chen M."/>
            <person name="Hong F."/>
            <person name="Bailey C."/>
            <person name="Segner H."/>
            <person name="Wang K."/>
        </authorList>
    </citation>
    <scope>NUCLEOTIDE SEQUENCE</scope>
    <source>
        <tissue evidence="9">Liver</tissue>
    </source>
</reference>
<dbReference type="EMBL" id="MK913632">
    <property type="protein sequence ID" value="QEM39060.1"/>
    <property type="molecule type" value="mRNA"/>
</dbReference>
<organism evidence="9">
    <name type="scientific">Sebastiscus marmoratus</name>
    <name type="common">False kelpfish</name>
    <name type="synonym">Sebastes marmoratus</name>
    <dbReference type="NCBI Taxonomy" id="41446"/>
    <lineage>
        <taxon>Eukaryota</taxon>
        <taxon>Metazoa</taxon>
        <taxon>Chordata</taxon>
        <taxon>Craniata</taxon>
        <taxon>Vertebrata</taxon>
        <taxon>Euteleostomi</taxon>
        <taxon>Actinopterygii</taxon>
        <taxon>Neopterygii</taxon>
        <taxon>Teleostei</taxon>
        <taxon>Neoteleostei</taxon>
        <taxon>Acanthomorphata</taxon>
        <taxon>Eupercaria</taxon>
        <taxon>Perciformes</taxon>
        <taxon>Scorpaenoidei</taxon>
        <taxon>Sebastidae</taxon>
        <taxon>Sebastinae</taxon>
        <taxon>Sebastiscus</taxon>
    </lineage>
</organism>
<evidence type="ECO:0000256" key="3">
    <source>
        <dbReference type="ARBA" id="ARBA00022525"/>
    </source>
</evidence>
<evidence type="ECO:0000256" key="6">
    <source>
        <dbReference type="ARBA" id="ARBA00023022"/>
    </source>
</evidence>
<keyword evidence="4" id="KW-0929">Antimicrobial</keyword>
<comment type="subcellular location">
    <subcellularLocation>
        <location evidence="1">Secreted</location>
    </subcellularLocation>
</comment>
<feature type="chain" id="PRO_5022986652" evidence="8">
    <location>
        <begin position="23"/>
        <end position="77"/>
    </location>
</feature>
<dbReference type="AlphaFoldDB" id="A0A5C1K3G5"/>
<proteinExistence type="evidence at transcript level"/>
<evidence type="ECO:0000256" key="2">
    <source>
        <dbReference type="ARBA" id="ARBA00007419"/>
    </source>
</evidence>
<evidence type="ECO:0000256" key="8">
    <source>
        <dbReference type="SAM" id="SignalP"/>
    </source>
</evidence>
<evidence type="ECO:0000256" key="5">
    <source>
        <dbReference type="ARBA" id="ARBA00022815"/>
    </source>
</evidence>
<comment type="similarity">
    <text evidence="2">Belongs to the pleurocidin family.</text>
</comment>
<feature type="signal peptide" evidence="8">
    <location>
        <begin position="1"/>
        <end position="22"/>
    </location>
</feature>
<dbReference type="Pfam" id="PF08107">
    <property type="entry name" value="Antimicrobial12"/>
    <property type="match status" value="1"/>
</dbReference>